<dbReference type="PANTHER" id="PTHR43364">
    <property type="entry name" value="NADH-SPECIFIC METHYLGLYOXAL REDUCTASE-RELATED"/>
    <property type="match status" value="1"/>
</dbReference>
<organism evidence="3 4">
    <name type="scientific">Hyaloscypha hepaticicola</name>
    <dbReference type="NCBI Taxonomy" id="2082293"/>
    <lineage>
        <taxon>Eukaryota</taxon>
        <taxon>Fungi</taxon>
        <taxon>Dikarya</taxon>
        <taxon>Ascomycota</taxon>
        <taxon>Pezizomycotina</taxon>
        <taxon>Leotiomycetes</taxon>
        <taxon>Helotiales</taxon>
        <taxon>Hyaloscyphaceae</taxon>
        <taxon>Hyaloscypha</taxon>
    </lineage>
</organism>
<sequence>MAQSAPSIVFGSAGIASFTTETVKEMLEILEKHKITQIDTARVYQGSEQLLGKLGAPKKFIIQTKAPGFSPGALRKQNILDGMKKSLEDLQTDSVDIYYLHAPDPTTLVEDTLAAIQELYAAGKFKRFGLSNFRPADVQKIYDIQSAAGSVLPSVFQGNYNAVSRHIEKDLFPLLHKLKISFYAYSPIAGGFLVKNSAQLRAKDDSGRFGPNARTGDMYTSMYGKESLFQAVDEWAQIANDAGISKAALAYRWITFHSALKGENGDAVIVGASKSAQLEETLTAVEQGPLPESIAGRASAIWEKVEHEAPLDNYNSFVALKK</sequence>
<dbReference type="Proteomes" id="UP000235672">
    <property type="component" value="Unassembled WGS sequence"/>
</dbReference>
<dbReference type="Gene3D" id="3.20.20.100">
    <property type="entry name" value="NADP-dependent oxidoreductase domain"/>
    <property type="match status" value="1"/>
</dbReference>
<gene>
    <name evidence="3" type="ORF">NA56DRAFT_644801</name>
</gene>
<feature type="domain" description="NADP-dependent oxidoreductase" evidence="2">
    <location>
        <begin position="8"/>
        <end position="297"/>
    </location>
</feature>
<keyword evidence="4" id="KW-1185">Reference proteome</keyword>
<protein>
    <submittedName>
        <fullName evidence="3">Aldo/keto reductase</fullName>
    </submittedName>
</protein>
<dbReference type="GO" id="GO:0016491">
    <property type="term" value="F:oxidoreductase activity"/>
    <property type="evidence" value="ECO:0007669"/>
    <property type="project" value="UniProtKB-KW"/>
</dbReference>
<name>A0A2J6Q8K5_9HELO</name>
<dbReference type="AlphaFoldDB" id="A0A2J6Q8K5"/>
<dbReference type="InterPro" id="IPR036812">
    <property type="entry name" value="NAD(P)_OxRdtase_dom_sf"/>
</dbReference>
<dbReference type="STRING" id="1745343.A0A2J6Q8K5"/>
<dbReference type="SUPFAM" id="SSF51430">
    <property type="entry name" value="NAD(P)-linked oxidoreductase"/>
    <property type="match status" value="1"/>
</dbReference>
<reference evidence="3 4" key="1">
    <citation type="submission" date="2016-05" db="EMBL/GenBank/DDBJ databases">
        <title>A degradative enzymes factory behind the ericoid mycorrhizal symbiosis.</title>
        <authorList>
            <consortium name="DOE Joint Genome Institute"/>
            <person name="Martino E."/>
            <person name="Morin E."/>
            <person name="Grelet G."/>
            <person name="Kuo A."/>
            <person name="Kohler A."/>
            <person name="Daghino S."/>
            <person name="Barry K."/>
            <person name="Choi C."/>
            <person name="Cichocki N."/>
            <person name="Clum A."/>
            <person name="Copeland A."/>
            <person name="Hainaut M."/>
            <person name="Haridas S."/>
            <person name="Labutti K."/>
            <person name="Lindquist E."/>
            <person name="Lipzen A."/>
            <person name="Khouja H.-R."/>
            <person name="Murat C."/>
            <person name="Ohm R."/>
            <person name="Olson A."/>
            <person name="Spatafora J."/>
            <person name="Veneault-Fourrey C."/>
            <person name="Henrissat B."/>
            <person name="Grigoriev I."/>
            <person name="Martin F."/>
            <person name="Perotto S."/>
        </authorList>
    </citation>
    <scope>NUCLEOTIDE SEQUENCE [LARGE SCALE GENOMIC DNA]</scope>
    <source>
        <strain evidence="3 4">UAMH 7357</strain>
    </source>
</reference>
<dbReference type="Pfam" id="PF00248">
    <property type="entry name" value="Aldo_ket_red"/>
    <property type="match status" value="1"/>
</dbReference>
<evidence type="ECO:0000256" key="1">
    <source>
        <dbReference type="ARBA" id="ARBA00023002"/>
    </source>
</evidence>
<dbReference type="EMBL" id="KZ613477">
    <property type="protein sequence ID" value="PMD22610.1"/>
    <property type="molecule type" value="Genomic_DNA"/>
</dbReference>
<evidence type="ECO:0000313" key="3">
    <source>
        <dbReference type="EMBL" id="PMD22610.1"/>
    </source>
</evidence>
<evidence type="ECO:0000259" key="2">
    <source>
        <dbReference type="Pfam" id="PF00248"/>
    </source>
</evidence>
<keyword evidence="1" id="KW-0560">Oxidoreductase</keyword>
<dbReference type="InterPro" id="IPR020471">
    <property type="entry name" value="AKR"/>
</dbReference>
<dbReference type="PANTHER" id="PTHR43364:SF4">
    <property type="entry name" value="NAD(P)-LINKED OXIDOREDUCTASE SUPERFAMILY PROTEIN"/>
    <property type="match status" value="1"/>
</dbReference>
<accession>A0A2J6Q8K5</accession>
<dbReference type="CDD" id="cd19075">
    <property type="entry name" value="AKR_AKR7A1-5"/>
    <property type="match status" value="1"/>
</dbReference>
<proteinExistence type="predicted"/>
<evidence type="ECO:0000313" key="4">
    <source>
        <dbReference type="Proteomes" id="UP000235672"/>
    </source>
</evidence>
<dbReference type="InterPro" id="IPR050523">
    <property type="entry name" value="AKR_Detox_Biosynth"/>
</dbReference>
<dbReference type="PRINTS" id="PR00069">
    <property type="entry name" value="ALDKETRDTASE"/>
</dbReference>
<dbReference type="InterPro" id="IPR023210">
    <property type="entry name" value="NADP_OxRdtase_dom"/>
</dbReference>
<dbReference type="OrthoDB" id="2310150at2759"/>